<keyword evidence="2" id="KW-1185">Reference proteome</keyword>
<comment type="caution">
    <text evidence="1">The sequence shown here is derived from an EMBL/GenBank/DDBJ whole genome shotgun (WGS) entry which is preliminary data.</text>
</comment>
<accession>A0AAW2Z124</accession>
<evidence type="ECO:0000313" key="1">
    <source>
        <dbReference type="EMBL" id="KAL0482967.1"/>
    </source>
</evidence>
<evidence type="ECO:0000313" key="2">
    <source>
        <dbReference type="Proteomes" id="UP001431209"/>
    </source>
</evidence>
<reference evidence="1 2" key="1">
    <citation type="submission" date="2024-03" db="EMBL/GenBank/DDBJ databases">
        <title>The Acrasis kona genome and developmental transcriptomes reveal deep origins of eukaryotic multicellular pathways.</title>
        <authorList>
            <person name="Sheikh S."/>
            <person name="Fu C.-J."/>
            <person name="Brown M.W."/>
            <person name="Baldauf S.L."/>
        </authorList>
    </citation>
    <scope>NUCLEOTIDE SEQUENCE [LARGE SCALE GENOMIC DNA]</scope>
    <source>
        <strain evidence="1 2">ATCC MYA-3509</strain>
    </source>
</reference>
<gene>
    <name evidence="1" type="ORF">AKO1_014109</name>
</gene>
<dbReference type="EMBL" id="JAOPGA020000917">
    <property type="protein sequence ID" value="KAL0482967.1"/>
    <property type="molecule type" value="Genomic_DNA"/>
</dbReference>
<dbReference type="Proteomes" id="UP001431209">
    <property type="component" value="Unassembled WGS sequence"/>
</dbReference>
<proteinExistence type="predicted"/>
<protein>
    <submittedName>
        <fullName evidence="1">Gamma-tubulin complex component 4</fullName>
    </submittedName>
</protein>
<sequence>MNPVKEDLSLWRKQLSYFCKIHLYLGVSGAGKTHSIVQYGTQGYVLFYNAAERTQDRDFYYCAMRDNIPHFKTETHNERDTEDMKRDKDGRSFIRFCLLVKAVVLMHLLKTYPNMTPDMFFYDQLDGNSNYYVQCLQKVRNEVADFSSEDICEYFRHVTTRIRELDIVKKYKGRVGIAFDDCNQMTKTLETHFLSRYHEIYRPFYSAIIDEINRLSLYFDYIAFAGTAFSLKKKDFDDSAIGKDHLLTVIFEFLFLHSDDSVSLLKDYLDLSNCGDVLNVDESTELWDINGRARSTTKVVNLIAEHKKDGTKEAILKECLRDACNSQVGDLVKTLKDKIDAADDHKKKR</sequence>
<organism evidence="1 2">
    <name type="scientific">Acrasis kona</name>
    <dbReference type="NCBI Taxonomy" id="1008807"/>
    <lineage>
        <taxon>Eukaryota</taxon>
        <taxon>Discoba</taxon>
        <taxon>Heterolobosea</taxon>
        <taxon>Tetramitia</taxon>
        <taxon>Eutetramitia</taxon>
        <taxon>Acrasidae</taxon>
        <taxon>Acrasis</taxon>
    </lineage>
</organism>
<name>A0AAW2Z124_9EUKA</name>
<dbReference type="AlphaFoldDB" id="A0AAW2Z124"/>